<keyword evidence="10 17" id="KW-0521">NADP</keyword>
<evidence type="ECO:0000259" key="18">
    <source>
        <dbReference type="PROSITE" id="PS01033"/>
    </source>
</evidence>
<proteinExistence type="inferred from homology"/>
<feature type="site" description="Influences the redox potential of the prosthetic heme and FAD groups" evidence="17">
    <location>
        <position position="396"/>
    </location>
</feature>
<dbReference type="GO" id="GO:0019825">
    <property type="term" value="F:oxygen binding"/>
    <property type="evidence" value="ECO:0007669"/>
    <property type="project" value="InterPro"/>
</dbReference>
<dbReference type="NCBIfam" id="NF009805">
    <property type="entry name" value="PRK13289.1"/>
    <property type="match status" value="1"/>
</dbReference>
<dbReference type="Gene3D" id="3.40.50.80">
    <property type="entry name" value="Nucleotide-binding domain of ferredoxin-NADP reductase (FNR) module"/>
    <property type="match status" value="1"/>
</dbReference>
<keyword evidence="12 17" id="KW-0408">Iron</keyword>
<dbReference type="RefSeq" id="WP_110253420.1">
    <property type="nucleotide sequence ID" value="NZ_QJKB01000001.1"/>
</dbReference>
<dbReference type="Gene3D" id="1.10.490.10">
    <property type="entry name" value="Globins"/>
    <property type="match status" value="1"/>
</dbReference>
<dbReference type="FunFam" id="3.40.50.80:FF:000010">
    <property type="entry name" value="Flavohemoprotein"/>
    <property type="match status" value="1"/>
</dbReference>
<comment type="caution">
    <text evidence="20">The sequence shown here is derived from an EMBL/GenBank/DDBJ whole genome shotgun (WGS) entry which is preliminary data.</text>
</comment>
<dbReference type="Gene3D" id="2.40.30.10">
    <property type="entry name" value="Translation factors"/>
    <property type="match status" value="1"/>
</dbReference>
<evidence type="ECO:0000313" key="21">
    <source>
        <dbReference type="Proteomes" id="UP000247792"/>
    </source>
</evidence>
<evidence type="ECO:0000256" key="8">
    <source>
        <dbReference type="ARBA" id="ARBA00022723"/>
    </source>
</evidence>
<dbReference type="EMBL" id="QJKB01000001">
    <property type="protein sequence ID" value="PXX46991.1"/>
    <property type="molecule type" value="Genomic_DNA"/>
</dbReference>
<keyword evidence="6 17" id="KW-0561">Oxygen transport</keyword>
<keyword evidence="7 17" id="KW-0285">Flavoprotein</keyword>
<dbReference type="EC" id="1.14.12.17" evidence="17"/>
<dbReference type="InterPro" id="IPR001433">
    <property type="entry name" value="OxRdtase_FAD/NAD-bd"/>
</dbReference>
<keyword evidence="8 17" id="KW-0479">Metal-binding</keyword>
<dbReference type="GO" id="GO:0020037">
    <property type="term" value="F:heme binding"/>
    <property type="evidence" value="ECO:0007669"/>
    <property type="project" value="InterPro"/>
</dbReference>
<dbReference type="FunFam" id="1.10.490.10:FF:000003">
    <property type="entry name" value="Flavohemoprotein"/>
    <property type="match status" value="1"/>
</dbReference>
<dbReference type="GO" id="GO:0071949">
    <property type="term" value="F:FAD binding"/>
    <property type="evidence" value="ECO:0007669"/>
    <property type="project" value="InterPro"/>
</dbReference>
<dbReference type="InterPro" id="IPR039261">
    <property type="entry name" value="FNR_nucleotide-bd"/>
</dbReference>
<dbReference type="OrthoDB" id="9801223at2"/>
<dbReference type="PANTHER" id="PTHR43396">
    <property type="entry name" value="FLAVOHEMOPROTEIN"/>
    <property type="match status" value="1"/>
</dbReference>
<gene>
    <name evidence="17" type="primary">hmp</name>
    <name evidence="20" type="ORF">DFR42_101567</name>
</gene>
<comment type="function">
    <text evidence="14 17">Is involved in NO detoxification in an aerobic process, termed nitric oxide dioxygenase (NOD) reaction that utilizes O(2) and NAD(P)H to convert NO to nitrate, which protects the bacterium from various noxious nitrogen compounds. Therefore, plays a central role in the inducible response to nitrosative stress.</text>
</comment>
<feature type="active site" description="Charge relay system" evidence="17">
    <location>
        <position position="137"/>
    </location>
</feature>
<dbReference type="InterPro" id="IPR009050">
    <property type="entry name" value="Globin-like_sf"/>
</dbReference>
<dbReference type="CDD" id="cd14779">
    <property type="entry name" value="FHP_Ae-globin-like"/>
    <property type="match status" value="1"/>
</dbReference>
<keyword evidence="21" id="KW-1185">Reference proteome</keyword>
<feature type="binding site" evidence="17">
    <location>
        <position position="190"/>
    </location>
    <ligand>
        <name>FAD</name>
        <dbReference type="ChEBI" id="CHEBI:57692"/>
    </ligand>
</feature>
<dbReference type="Pfam" id="PF00042">
    <property type="entry name" value="Globin"/>
    <property type="match status" value="1"/>
</dbReference>
<evidence type="ECO:0000256" key="9">
    <source>
        <dbReference type="ARBA" id="ARBA00022827"/>
    </source>
</evidence>
<feature type="domain" description="FAD-binding FR-type" evidence="19">
    <location>
        <begin position="152"/>
        <end position="263"/>
    </location>
</feature>
<evidence type="ECO:0000256" key="7">
    <source>
        <dbReference type="ARBA" id="ARBA00022630"/>
    </source>
</evidence>
<evidence type="ECO:0000256" key="12">
    <source>
        <dbReference type="ARBA" id="ARBA00023004"/>
    </source>
</evidence>
<comment type="domain">
    <text evidence="17">Consists of two distinct domains; an N-terminal heme-containing oxygen-binding domain and a C-terminal reductase domain with binding sites for FAD and NAD(P)H.</text>
</comment>
<evidence type="ECO:0000256" key="3">
    <source>
        <dbReference type="ARBA" id="ARBA00022448"/>
    </source>
</evidence>
<dbReference type="InterPro" id="IPR023950">
    <property type="entry name" value="Hmp"/>
</dbReference>
<dbReference type="InterPro" id="IPR000971">
    <property type="entry name" value="Globin"/>
</dbReference>
<evidence type="ECO:0000313" key="20">
    <source>
        <dbReference type="EMBL" id="PXX46991.1"/>
    </source>
</evidence>
<keyword evidence="4 17" id="KW-0216">Detoxification</keyword>
<comment type="cofactor">
    <cofactor evidence="17">
        <name>FAD</name>
        <dbReference type="ChEBI" id="CHEBI:57692"/>
    </cofactor>
    <text evidence="17">Binds 1 FAD per subunit.</text>
</comment>
<protein>
    <recommendedName>
        <fullName evidence="17">Flavohemoprotein</fullName>
    </recommendedName>
    <alternativeName>
        <fullName evidence="17">Flavohemoglobin</fullName>
    </alternativeName>
    <alternativeName>
        <fullName evidence="17">Hemoglobin-like protein</fullName>
    </alternativeName>
    <alternativeName>
        <fullName evidence="17">Nitric oxide dioxygenase</fullName>
        <shortName evidence="17">NO oxygenase</shortName>
        <shortName evidence="17">NOD</shortName>
        <ecNumber evidence="17">1.14.12.17</ecNumber>
    </alternativeName>
</protein>
<dbReference type="Proteomes" id="UP000247792">
    <property type="component" value="Unassembled WGS sequence"/>
</dbReference>
<dbReference type="PROSITE" id="PS01033">
    <property type="entry name" value="GLOBIN"/>
    <property type="match status" value="1"/>
</dbReference>
<dbReference type="SUPFAM" id="SSF52343">
    <property type="entry name" value="Ferredoxin reductase-like, C-terminal NADP-linked domain"/>
    <property type="match status" value="1"/>
</dbReference>
<dbReference type="InterPro" id="IPR001709">
    <property type="entry name" value="Flavoprot_Pyr_Nucl_cyt_Rdtase"/>
</dbReference>
<reference evidence="20 21" key="1">
    <citation type="submission" date="2018-05" db="EMBL/GenBank/DDBJ databases">
        <title>Genomic Encyclopedia of Type Strains, Phase IV (KMG-IV): sequencing the most valuable type-strain genomes for metagenomic binning, comparative biology and taxonomic classification.</title>
        <authorList>
            <person name="Goeker M."/>
        </authorList>
    </citation>
    <scope>NUCLEOTIDE SEQUENCE [LARGE SCALE GENOMIC DNA]</scope>
    <source>
        <strain evidence="20 21">DSM 19792</strain>
    </source>
</reference>
<dbReference type="Pfam" id="PF00175">
    <property type="entry name" value="NAD_binding_1"/>
    <property type="match status" value="1"/>
</dbReference>
<feature type="active site" description="Charge relay system" evidence="17">
    <location>
        <position position="95"/>
    </location>
</feature>
<accession>A0A318JDG8</accession>
<dbReference type="GO" id="GO:0005344">
    <property type="term" value="F:oxygen carrier activity"/>
    <property type="evidence" value="ECO:0007669"/>
    <property type="project" value="UniProtKB-UniRule"/>
</dbReference>
<evidence type="ECO:0000256" key="6">
    <source>
        <dbReference type="ARBA" id="ARBA00022621"/>
    </source>
</evidence>
<dbReference type="GO" id="GO:0008941">
    <property type="term" value="F:nitric oxide dioxygenase NAD(P)H activity"/>
    <property type="evidence" value="ECO:0007669"/>
    <property type="project" value="UniProtKB-UniRule"/>
</dbReference>
<feature type="site" description="Involved in heme-bound ligand stabilization and O-O bond activation" evidence="17">
    <location>
        <position position="29"/>
    </location>
</feature>
<evidence type="ECO:0000256" key="15">
    <source>
        <dbReference type="ARBA" id="ARBA00048649"/>
    </source>
</evidence>
<evidence type="ECO:0000256" key="11">
    <source>
        <dbReference type="ARBA" id="ARBA00023002"/>
    </source>
</evidence>
<dbReference type="GO" id="GO:0046210">
    <property type="term" value="P:nitric oxide catabolic process"/>
    <property type="evidence" value="ECO:0007669"/>
    <property type="project" value="TreeGrafter"/>
</dbReference>
<dbReference type="PROSITE" id="PS51384">
    <property type="entry name" value="FAD_FR"/>
    <property type="match status" value="1"/>
</dbReference>
<evidence type="ECO:0000256" key="5">
    <source>
        <dbReference type="ARBA" id="ARBA00022617"/>
    </source>
</evidence>
<dbReference type="PRINTS" id="PR00371">
    <property type="entry name" value="FPNCR"/>
</dbReference>
<evidence type="ECO:0000256" key="13">
    <source>
        <dbReference type="ARBA" id="ARBA00023027"/>
    </source>
</evidence>
<feature type="site" description="Influences the redox potential of the prosthetic heme and FAD groups" evidence="17">
    <location>
        <position position="84"/>
    </location>
</feature>
<feature type="region of interest" description="Reductase" evidence="17">
    <location>
        <begin position="149"/>
        <end position="405"/>
    </location>
</feature>
<comment type="similarity">
    <text evidence="1 17">In the C-terminal section; belongs to the flavoprotein pyridine nucleotide cytochrome reductase family.</text>
</comment>
<evidence type="ECO:0000256" key="14">
    <source>
        <dbReference type="ARBA" id="ARBA00025094"/>
    </source>
</evidence>
<evidence type="ECO:0000256" key="17">
    <source>
        <dbReference type="HAMAP-Rule" id="MF_01252"/>
    </source>
</evidence>
<dbReference type="PANTHER" id="PTHR43396:SF3">
    <property type="entry name" value="FLAVOHEMOPROTEIN"/>
    <property type="match status" value="1"/>
</dbReference>
<evidence type="ECO:0000256" key="10">
    <source>
        <dbReference type="ARBA" id="ARBA00022857"/>
    </source>
</evidence>
<evidence type="ECO:0000259" key="19">
    <source>
        <dbReference type="PROSITE" id="PS51384"/>
    </source>
</evidence>
<dbReference type="GO" id="GO:0071500">
    <property type="term" value="P:cellular response to nitrosative stress"/>
    <property type="evidence" value="ECO:0007669"/>
    <property type="project" value="TreeGrafter"/>
</dbReference>
<feature type="binding site" description="proximal binding residue" evidence="17">
    <location>
        <position position="85"/>
    </location>
    <ligand>
        <name>heme b</name>
        <dbReference type="ChEBI" id="CHEBI:60344"/>
    </ligand>
    <ligandPart>
        <name>Fe</name>
        <dbReference type="ChEBI" id="CHEBI:18248"/>
    </ligandPart>
</feature>
<feature type="binding site" evidence="17">
    <location>
        <begin position="276"/>
        <end position="281"/>
    </location>
    <ligand>
        <name>NADP(+)</name>
        <dbReference type="ChEBI" id="CHEBI:58349"/>
    </ligand>
</feature>
<organism evidence="20 21">
    <name type="scientific">Undibacterium pigrum</name>
    <dbReference type="NCBI Taxonomy" id="401470"/>
    <lineage>
        <taxon>Bacteria</taxon>
        <taxon>Pseudomonadati</taxon>
        <taxon>Pseudomonadota</taxon>
        <taxon>Betaproteobacteria</taxon>
        <taxon>Burkholderiales</taxon>
        <taxon>Oxalobacteraceae</taxon>
        <taxon>Undibacterium</taxon>
    </lineage>
</organism>
<evidence type="ECO:0000256" key="1">
    <source>
        <dbReference type="ARBA" id="ARBA00006401"/>
    </source>
</evidence>
<dbReference type="CDD" id="cd06184">
    <property type="entry name" value="flavohem_like_fad_nad_binding"/>
    <property type="match status" value="1"/>
</dbReference>
<comment type="caution">
    <text evidence="17">Lacks conserved residue(s) required for the propagation of feature annotation.</text>
</comment>
<comment type="catalytic activity">
    <reaction evidence="16 17">
        <text>2 nitric oxide + NADPH + 2 O2 = 2 nitrate + NADP(+) + H(+)</text>
        <dbReference type="Rhea" id="RHEA:19465"/>
        <dbReference type="ChEBI" id="CHEBI:15378"/>
        <dbReference type="ChEBI" id="CHEBI:15379"/>
        <dbReference type="ChEBI" id="CHEBI:16480"/>
        <dbReference type="ChEBI" id="CHEBI:17632"/>
        <dbReference type="ChEBI" id="CHEBI:57783"/>
        <dbReference type="ChEBI" id="CHEBI:58349"/>
        <dbReference type="EC" id="1.14.12.17"/>
    </reaction>
</comment>
<comment type="catalytic activity">
    <reaction evidence="15 17">
        <text>2 nitric oxide + NADH + 2 O2 = 2 nitrate + NAD(+) + H(+)</text>
        <dbReference type="Rhea" id="RHEA:19469"/>
        <dbReference type="ChEBI" id="CHEBI:15378"/>
        <dbReference type="ChEBI" id="CHEBI:15379"/>
        <dbReference type="ChEBI" id="CHEBI:16480"/>
        <dbReference type="ChEBI" id="CHEBI:17632"/>
        <dbReference type="ChEBI" id="CHEBI:57540"/>
        <dbReference type="ChEBI" id="CHEBI:57945"/>
        <dbReference type="EC" id="1.14.12.17"/>
    </reaction>
</comment>
<name>A0A318JDG8_9BURK</name>
<feature type="domain" description="Globin" evidence="18">
    <location>
        <begin position="1"/>
        <end position="138"/>
    </location>
</feature>
<keyword evidence="5 17" id="KW-0349">Heme</keyword>
<keyword evidence="11 17" id="KW-0560">Oxidoreductase</keyword>
<evidence type="ECO:0000256" key="2">
    <source>
        <dbReference type="ARBA" id="ARBA00008414"/>
    </source>
</evidence>
<dbReference type="InterPro" id="IPR012292">
    <property type="entry name" value="Globin/Proto"/>
</dbReference>
<dbReference type="SUPFAM" id="SSF63380">
    <property type="entry name" value="Riboflavin synthase domain-like"/>
    <property type="match status" value="1"/>
</dbReference>
<dbReference type="InterPro" id="IPR017927">
    <property type="entry name" value="FAD-bd_FR_type"/>
</dbReference>
<dbReference type="AlphaFoldDB" id="A0A318JDG8"/>
<comment type="similarity">
    <text evidence="2 17">Belongs to the globin family. Two-domain flavohemoproteins subfamily.</text>
</comment>
<keyword evidence="9 17" id="KW-0274">FAD</keyword>
<dbReference type="FunFam" id="2.40.30.10:FF:000034">
    <property type="entry name" value="Flavohemoprotein"/>
    <property type="match status" value="1"/>
</dbReference>
<dbReference type="GO" id="GO:0046872">
    <property type="term" value="F:metal ion binding"/>
    <property type="evidence" value="ECO:0007669"/>
    <property type="project" value="UniProtKB-KW"/>
</dbReference>
<dbReference type="HAMAP" id="MF_01252">
    <property type="entry name" value="Hmp"/>
    <property type="match status" value="1"/>
</dbReference>
<dbReference type="InterPro" id="IPR017938">
    <property type="entry name" value="Riboflavin_synthase-like_b-brl"/>
</dbReference>
<keyword evidence="13 17" id="KW-0520">NAD</keyword>
<keyword evidence="20" id="KW-0223">Dioxygenase</keyword>
<dbReference type="GO" id="GO:0009636">
    <property type="term" value="P:response to toxic substance"/>
    <property type="evidence" value="ECO:0007669"/>
    <property type="project" value="UniProtKB-KW"/>
</dbReference>
<keyword evidence="3 17" id="KW-0813">Transport</keyword>
<evidence type="ECO:0000256" key="4">
    <source>
        <dbReference type="ARBA" id="ARBA00022575"/>
    </source>
</evidence>
<dbReference type="SUPFAM" id="SSF46458">
    <property type="entry name" value="Globin-like"/>
    <property type="match status" value="1"/>
</dbReference>
<evidence type="ECO:0000256" key="16">
    <source>
        <dbReference type="ARBA" id="ARBA00049433"/>
    </source>
</evidence>
<sequence length="405" mass="44502">MLDLHTRNLVKATVPVLKEHGVTLTRHFYARMFAHNPELKPVFNQGNQQAGSQQQALAMAVLAYAEHIDNPIVLMPVLTLVANKHVSVGIRAEHYPIVGMHLLASIKEVLGDAASDELLAAWAAAYGQLADVLIAQEAAIYAKAAMTPGGWTGWRSFVISKKVIESEEITSFYLRPADGGSVPDYKPGQYISVKVFVPELGMMQPRQYSLSCAPGQEYLRISVKREAEMAEKPAGLVSNVLHRDCQEGAILDVAPPMGDYVLHEDRDTPVVLISAGVGVTPKLAMLEHLLKQNTARKVRFVHACRHGGVHAFKQQVREMSEQHAQVKSLTYYEVPRAEDRASVDYDQKGRLDLQAVASDFILPDADYYVCGPRSFMQAQISSLQNLGVAPARIHKEAFGSGGFAH</sequence>
<feature type="binding site" evidence="17">
    <location>
        <begin position="206"/>
        <end position="209"/>
    </location>
    <ligand>
        <name>FAD</name>
        <dbReference type="ChEBI" id="CHEBI:57692"/>
    </ligand>
</feature>
<comment type="cofactor">
    <cofactor evidence="17">
        <name>heme b</name>
        <dbReference type="ChEBI" id="CHEBI:60344"/>
    </cofactor>
    <text evidence="17">Binds 1 heme b (iron(II)-protoporphyrin IX) group per subunit.</text>
</comment>